<dbReference type="AlphaFoldDB" id="A0A836BUW8"/>
<feature type="compositionally biased region" description="Polar residues" evidence="1">
    <location>
        <begin position="1"/>
        <end position="21"/>
    </location>
</feature>
<gene>
    <name evidence="3" type="ORF">HYH03_012083</name>
</gene>
<organism evidence="3 4">
    <name type="scientific">Edaphochlamys debaryana</name>
    <dbReference type="NCBI Taxonomy" id="47281"/>
    <lineage>
        <taxon>Eukaryota</taxon>
        <taxon>Viridiplantae</taxon>
        <taxon>Chlorophyta</taxon>
        <taxon>core chlorophytes</taxon>
        <taxon>Chlorophyceae</taxon>
        <taxon>CS clade</taxon>
        <taxon>Chlamydomonadales</taxon>
        <taxon>Chlamydomonadales incertae sedis</taxon>
        <taxon>Edaphochlamys</taxon>
    </lineage>
</organism>
<evidence type="ECO:0000313" key="4">
    <source>
        <dbReference type="Proteomes" id="UP000612055"/>
    </source>
</evidence>
<sequence>MLLRSRQLSGARGTSASTPSVVAQPRRAAAHLNSRLGRCSLLVVRNSNNGKGPESKDPLQRLAQQAERSAHHLIDVLTPKQHGDFADWFLVIMATGVFMWMAASAYRLYVFYYYGGGGPPSSFMGY</sequence>
<evidence type="ECO:0000256" key="2">
    <source>
        <dbReference type="SAM" id="Phobius"/>
    </source>
</evidence>
<reference evidence="3" key="1">
    <citation type="journal article" date="2020" name="bioRxiv">
        <title>Comparative genomics of Chlamydomonas.</title>
        <authorList>
            <person name="Craig R.J."/>
            <person name="Hasan A.R."/>
            <person name="Ness R.W."/>
            <person name="Keightley P.D."/>
        </authorList>
    </citation>
    <scope>NUCLEOTIDE SEQUENCE</scope>
    <source>
        <strain evidence="3">CCAP 11/70</strain>
    </source>
</reference>
<keyword evidence="2" id="KW-1133">Transmembrane helix</keyword>
<keyword evidence="4" id="KW-1185">Reference proteome</keyword>
<feature type="transmembrane region" description="Helical" evidence="2">
    <location>
        <begin position="88"/>
        <end position="114"/>
    </location>
</feature>
<evidence type="ECO:0000256" key="1">
    <source>
        <dbReference type="SAM" id="MobiDB-lite"/>
    </source>
</evidence>
<proteinExistence type="predicted"/>
<name>A0A836BUW8_9CHLO</name>
<evidence type="ECO:0000313" key="3">
    <source>
        <dbReference type="EMBL" id="KAG2489447.1"/>
    </source>
</evidence>
<protein>
    <submittedName>
        <fullName evidence="3">Uncharacterized protein</fullName>
    </submittedName>
</protein>
<feature type="region of interest" description="Disordered" evidence="1">
    <location>
        <begin position="1"/>
        <end position="23"/>
    </location>
</feature>
<accession>A0A836BUW8</accession>
<dbReference type="OrthoDB" id="545338at2759"/>
<keyword evidence="2" id="KW-0472">Membrane</keyword>
<dbReference type="EMBL" id="JAEHOE010000073">
    <property type="protein sequence ID" value="KAG2489447.1"/>
    <property type="molecule type" value="Genomic_DNA"/>
</dbReference>
<comment type="caution">
    <text evidence="3">The sequence shown here is derived from an EMBL/GenBank/DDBJ whole genome shotgun (WGS) entry which is preliminary data.</text>
</comment>
<keyword evidence="2" id="KW-0812">Transmembrane</keyword>
<dbReference type="Proteomes" id="UP000612055">
    <property type="component" value="Unassembled WGS sequence"/>
</dbReference>